<reference evidence="2 3" key="1">
    <citation type="submission" date="2021-06" db="EMBL/GenBank/DDBJ databases">
        <title>Caerostris extrusa draft genome.</title>
        <authorList>
            <person name="Kono N."/>
            <person name="Arakawa K."/>
        </authorList>
    </citation>
    <scope>NUCLEOTIDE SEQUENCE [LARGE SCALE GENOMIC DNA]</scope>
</reference>
<proteinExistence type="predicted"/>
<feature type="signal peptide" evidence="1">
    <location>
        <begin position="1"/>
        <end position="20"/>
    </location>
</feature>
<protein>
    <recommendedName>
        <fullName evidence="4">Secreted protein</fullName>
    </recommendedName>
</protein>
<evidence type="ECO:0000256" key="1">
    <source>
        <dbReference type="SAM" id="SignalP"/>
    </source>
</evidence>
<dbReference type="AlphaFoldDB" id="A0AAV4SA01"/>
<dbReference type="Proteomes" id="UP001054945">
    <property type="component" value="Unassembled WGS sequence"/>
</dbReference>
<sequence>MEVLFRLKSVIGWLTLYILAARDEVLAINKEDYYIKVFGTGKAFHKSDRHQDRQLEFRPTFLIPHVIFRCPRNNPEGTDISRTPLMNLAMNKVS</sequence>
<keyword evidence="1" id="KW-0732">Signal</keyword>
<accession>A0AAV4SA01</accession>
<evidence type="ECO:0000313" key="2">
    <source>
        <dbReference type="EMBL" id="GIY30475.1"/>
    </source>
</evidence>
<evidence type="ECO:0008006" key="4">
    <source>
        <dbReference type="Google" id="ProtNLM"/>
    </source>
</evidence>
<feature type="chain" id="PRO_5043876122" description="Secreted protein" evidence="1">
    <location>
        <begin position="21"/>
        <end position="94"/>
    </location>
</feature>
<name>A0AAV4SA01_CAEEX</name>
<dbReference type="EMBL" id="BPLR01009230">
    <property type="protein sequence ID" value="GIY30475.1"/>
    <property type="molecule type" value="Genomic_DNA"/>
</dbReference>
<evidence type="ECO:0000313" key="3">
    <source>
        <dbReference type="Proteomes" id="UP001054945"/>
    </source>
</evidence>
<keyword evidence="3" id="KW-1185">Reference proteome</keyword>
<organism evidence="2 3">
    <name type="scientific">Caerostris extrusa</name>
    <name type="common">Bark spider</name>
    <name type="synonym">Caerostris bankana</name>
    <dbReference type="NCBI Taxonomy" id="172846"/>
    <lineage>
        <taxon>Eukaryota</taxon>
        <taxon>Metazoa</taxon>
        <taxon>Ecdysozoa</taxon>
        <taxon>Arthropoda</taxon>
        <taxon>Chelicerata</taxon>
        <taxon>Arachnida</taxon>
        <taxon>Araneae</taxon>
        <taxon>Araneomorphae</taxon>
        <taxon>Entelegynae</taxon>
        <taxon>Araneoidea</taxon>
        <taxon>Araneidae</taxon>
        <taxon>Caerostris</taxon>
    </lineage>
</organism>
<comment type="caution">
    <text evidence="2">The sequence shown here is derived from an EMBL/GenBank/DDBJ whole genome shotgun (WGS) entry which is preliminary data.</text>
</comment>
<gene>
    <name evidence="2" type="ORF">CEXT_228781</name>
</gene>